<keyword evidence="3" id="KW-1185">Reference proteome</keyword>
<evidence type="ECO:0000313" key="3">
    <source>
        <dbReference type="Proteomes" id="UP001597641"/>
    </source>
</evidence>
<dbReference type="EMBL" id="JBHUOX010000001">
    <property type="protein sequence ID" value="MFD2998746.1"/>
    <property type="molecule type" value="Genomic_DNA"/>
</dbReference>
<reference evidence="3" key="1">
    <citation type="journal article" date="2019" name="Int. J. Syst. Evol. Microbiol.">
        <title>The Global Catalogue of Microorganisms (GCM) 10K type strain sequencing project: providing services to taxonomists for standard genome sequencing and annotation.</title>
        <authorList>
            <consortium name="The Broad Institute Genomics Platform"/>
            <consortium name="The Broad Institute Genome Sequencing Center for Infectious Disease"/>
            <person name="Wu L."/>
            <person name="Ma J."/>
        </authorList>
    </citation>
    <scope>NUCLEOTIDE SEQUENCE [LARGE SCALE GENOMIC DNA]</scope>
    <source>
        <strain evidence="3">KCTC 23984</strain>
    </source>
</reference>
<gene>
    <name evidence="2" type="ORF">ACFS7Z_00095</name>
</gene>
<proteinExistence type="predicted"/>
<accession>A0ABW6BNR0</accession>
<name>A0ABW6BNR0_9BACT</name>
<evidence type="ECO:0000313" key="2">
    <source>
        <dbReference type="EMBL" id="MFD2998746.1"/>
    </source>
</evidence>
<dbReference type="InterPro" id="IPR007433">
    <property type="entry name" value="DUF481"/>
</dbReference>
<feature type="region of interest" description="Disordered" evidence="1">
    <location>
        <begin position="1"/>
        <end position="24"/>
    </location>
</feature>
<dbReference type="Pfam" id="PF04338">
    <property type="entry name" value="DUF481"/>
    <property type="match status" value="1"/>
</dbReference>
<dbReference type="Proteomes" id="UP001597641">
    <property type="component" value="Unassembled WGS sequence"/>
</dbReference>
<sequence>MPVFAQQPVASVPGQPDSLLQNSPDTTSKTQFLLLDTLNYRFFGDGNFTRGNISRSLMVLRAEVTLGGPVISIATNPRFTYGKQNGIVAERDTYVDLFIDVFKKRKTYVFGLGTVEVSNLRGIDLRQLVGAGIGYRVLQTERNSLTLTNAIIHESTNFVERPTIVTQRNSFRVKGSHVFLGERLKFNHLTFVQPSLTDISNLRWNTLLSVEMPLNKWVAIRTTFSNTYESEVEATRENNDTYLTFGVSLGTLQ</sequence>
<dbReference type="RefSeq" id="WP_377479005.1">
    <property type="nucleotide sequence ID" value="NZ_JBHUOX010000001.1"/>
</dbReference>
<protein>
    <submittedName>
        <fullName evidence="2">DUF481 domain-containing protein</fullName>
    </submittedName>
</protein>
<evidence type="ECO:0000256" key="1">
    <source>
        <dbReference type="SAM" id="MobiDB-lite"/>
    </source>
</evidence>
<organism evidence="2 3">
    <name type="scientific">Pontibacter toksunensis</name>
    <dbReference type="NCBI Taxonomy" id="1332631"/>
    <lineage>
        <taxon>Bacteria</taxon>
        <taxon>Pseudomonadati</taxon>
        <taxon>Bacteroidota</taxon>
        <taxon>Cytophagia</taxon>
        <taxon>Cytophagales</taxon>
        <taxon>Hymenobacteraceae</taxon>
        <taxon>Pontibacter</taxon>
    </lineage>
</organism>
<comment type="caution">
    <text evidence="2">The sequence shown here is derived from an EMBL/GenBank/DDBJ whole genome shotgun (WGS) entry which is preliminary data.</text>
</comment>